<proteinExistence type="predicted"/>
<accession>A0ACB8QSK9</accession>
<gene>
    <name evidence="1" type="ORF">K488DRAFT_83601</name>
</gene>
<evidence type="ECO:0000313" key="1">
    <source>
        <dbReference type="EMBL" id="KAI0034871.1"/>
    </source>
</evidence>
<reference evidence="1" key="2">
    <citation type="journal article" date="2022" name="New Phytol.">
        <title>Evolutionary transition to the ectomycorrhizal habit in the genomes of a hyperdiverse lineage of mushroom-forming fungi.</title>
        <authorList>
            <person name="Looney B."/>
            <person name="Miyauchi S."/>
            <person name="Morin E."/>
            <person name="Drula E."/>
            <person name="Courty P.E."/>
            <person name="Kohler A."/>
            <person name="Kuo A."/>
            <person name="LaButti K."/>
            <person name="Pangilinan J."/>
            <person name="Lipzen A."/>
            <person name="Riley R."/>
            <person name="Andreopoulos W."/>
            <person name="He G."/>
            <person name="Johnson J."/>
            <person name="Nolan M."/>
            <person name="Tritt A."/>
            <person name="Barry K.W."/>
            <person name="Grigoriev I.V."/>
            <person name="Nagy L.G."/>
            <person name="Hibbett D."/>
            <person name="Henrissat B."/>
            <person name="Matheny P.B."/>
            <person name="Labbe J."/>
            <person name="Martin F.M."/>
        </authorList>
    </citation>
    <scope>NUCLEOTIDE SEQUENCE</scope>
    <source>
        <strain evidence="1">EC-137</strain>
    </source>
</reference>
<dbReference type="EMBL" id="MU273493">
    <property type="protein sequence ID" value="KAI0034871.1"/>
    <property type="molecule type" value="Genomic_DNA"/>
</dbReference>
<keyword evidence="2" id="KW-1185">Reference proteome</keyword>
<dbReference type="Proteomes" id="UP000814128">
    <property type="component" value="Unassembled WGS sequence"/>
</dbReference>
<organism evidence="1 2">
    <name type="scientific">Vararia minispora EC-137</name>
    <dbReference type="NCBI Taxonomy" id="1314806"/>
    <lineage>
        <taxon>Eukaryota</taxon>
        <taxon>Fungi</taxon>
        <taxon>Dikarya</taxon>
        <taxon>Basidiomycota</taxon>
        <taxon>Agaricomycotina</taxon>
        <taxon>Agaricomycetes</taxon>
        <taxon>Russulales</taxon>
        <taxon>Lachnocladiaceae</taxon>
        <taxon>Vararia</taxon>
    </lineage>
</organism>
<sequence>MLLHSIYLEHLGYLLRILTATAAYKGKKKPIDTRHSLRPVTPSTRPPQSDAQGTGSTNSWDLSQVVSPLSFHSGSLRLQSQRPDAQRNDNGNHLQSTLHFRSGALRVMKQSPSKGSSQEPITVAGPSCVIPPAGPPKPSPATLQSQSDGDHSLDFADGLMTQPQYVYDSQ</sequence>
<comment type="caution">
    <text evidence="1">The sequence shown here is derived from an EMBL/GenBank/DDBJ whole genome shotgun (WGS) entry which is preliminary data.</text>
</comment>
<reference evidence="1" key="1">
    <citation type="submission" date="2021-02" db="EMBL/GenBank/DDBJ databases">
        <authorList>
            <consortium name="DOE Joint Genome Institute"/>
            <person name="Ahrendt S."/>
            <person name="Looney B.P."/>
            <person name="Miyauchi S."/>
            <person name="Morin E."/>
            <person name="Drula E."/>
            <person name="Courty P.E."/>
            <person name="Chicoki N."/>
            <person name="Fauchery L."/>
            <person name="Kohler A."/>
            <person name="Kuo A."/>
            <person name="Labutti K."/>
            <person name="Pangilinan J."/>
            <person name="Lipzen A."/>
            <person name="Riley R."/>
            <person name="Andreopoulos W."/>
            <person name="He G."/>
            <person name="Johnson J."/>
            <person name="Barry K.W."/>
            <person name="Grigoriev I.V."/>
            <person name="Nagy L."/>
            <person name="Hibbett D."/>
            <person name="Henrissat B."/>
            <person name="Matheny P.B."/>
            <person name="Labbe J."/>
            <person name="Martin F."/>
        </authorList>
    </citation>
    <scope>NUCLEOTIDE SEQUENCE</scope>
    <source>
        <strain evidence="1">EC-137</strain>
    </source>
</reference>
<evidence type="ECO:0000313" key="2">
    <source>
        <dbReference type="Proteomes" id="UP000814128"/>
    </source>
</evidence>
<name>A0ACB8QSK9_9AGAM</name>
<protein>
    <submittedName>
        <fullName evidence="1">Uncharacterized protein</fullName>
    </submittedName>
</protein>